<dbReference type="Ensembl" id="ENSHCOT00000014807.1">
    <property type="protein sequence ID" value="ENSHCOP00000022995.1"/>
    <property type="gene ID" value="ENSHCOG00000011156.1"/>
</dbReference>
<feature type="region of interest" description="Disordered" evidence="2">
    <location>
        <begin position="166"/>
        <end position="200"/>
    </location>
</feature>
<dbReference type="InterPro" id="IPR028257">
    <property type="entry name" value="CEP126"/>
</dbReference>
<dbReference type="GO" id="GO:0030496">
    <property type="term" value="C:midbody"/>
    <property type="evidence" value="ECO:0007669"/>
    <property type="project" value="TreeGrafter"/>
</dbReference>
<evidence type="ECO:0000256" key="1">
    <source>
        <dbReference type="SAM" id="Coils"/>
    </source>
</evidence>
<keyword evidence="4" id="KW-1185">Reference proteome</keyword>
<feature type="region of interest" description="Disordered" evidence="2">
    <location>
        <begin position="111"/>
        <end position="134"/>
    </location>
</feature>
<feature type="coiled-coil region" evidence="1">
    <location>
        <begin position="12"/>
        <end position="39"/>
    </location>
</feature>
<organism evidence="3 4">
    <name type="scientific">Hippocampus comes</name>
    <name type="common">Tiger tail seahorse</name>
    <dbReference type="NCBI Taxonomy" id="109280"/>
    <lineage>
        <taxon>Eukaryota</taxon>
        <taxon>Metazoa</taxon>
        <taxon>Chordata</taxon>
        <taxon>Craniata</taxon>
        <taxon>Vertebrata</taxon>
        <taxon>Euteleostomi</taxon>
        <taxon>Actinopterygii</taxon>
        <taxon>Neopterygii</taxon>
        <taxon>Teleostei</taxon>
        <taxon>Neoteleostei</taxon>
        <taxon>Acanthomorphata</taxon>
        <taxon>Syngnathiaria</taxon>
        <taxon>Syngnathiformes</taxon>
        <taxon>Syngnathoidei</taxon>
        <taxon>Syngnathidae</taxon>
        <taxon>Hippocampus</taxon>
    </lineage>
</organism>
<keyword evidence="1" id="KW-0175">Coiled coil</keyword>
<feature type="region of interest" description="Disordered" evidence="2">
    <location>
        <begin position="552"/>
        <end position="598"/>
    </location>
</feature>
<feature type="region of interest" description="Disordered" evidence="2">
    <location>
        <begin position="616"/>
        <end position="635"/>
    </location>
</feature>
<dbReference type="GO" id="GO:0005813">
    <property type="term" value="C:centrosome"/>
    <property type="evidence" value="ECO:0007669"/>
    <property type="project" value="InterPro"/>
</dbReference>
<dbReference type="RefSeq" id="XP_019742877.1">
    <property type="nucleotide sequence ID" value="XM_019887318.1"/>
</dbReference>
<dbReference type="GeneID" id="109526201"/>
<reference evidence="3" key="1">
    <citation type="submission" date="2025-08" db="UniProtKB">
        <authorList>
            <consortium name="Ensembl"/>
        </authorList>
    </citation>
    <scope>IDENTIFICATION</scope>
</reference>
<feature type="compositionally biased region" description="Low complexity" evidence="2">
    <location>
        <begin position="183"/>
        <end position="196"/>
    </location>
</feature>
<dbReference type="GO" id="GO:0097546">
    <property type="term" value="C:ciliary base"/>
    <property type="evidence" value="ECO:0007669"/>
    <property type="project" value="InterPro"/>
</dbReference>
<dbReference type="RefSeq" id="XP_019742878.1">
    <property type="nucleotide sequence ID" value="XM_019887319.1"/>
</dbReference>
<dbReference type="RefSeq" id="XP_019742875.1">
    <property type="nucleotide sequence ID" value="XM_019887316.1"/>
</dbReference>
<dbReference type="GO" id="GO:0007052">
    <property type="term" value="P:mitotic spindle organization"/>
    <property type="evidence" value="ECO:0007669"/>
    <property type="project" value="InterPro"/>
</dbReference>
<feature type="compositionally biased region" description="Basic and acidic residues" evidence="2">
    <location>
        <begin position="166"/>
        <end position="178"/>
    </location>
</feature>
<sequence>MSSLRQERDALVEEQKVNRERARRCVQETNRRCRDLREKQRLWVLQEQRRREEVLQQRRQKIHDATEQFQRAYMPPSHRPTQCERLALERDCPHLDDALSQIRGPRLAANVNSQTSSVPTSKAATALSESPLRPTPTLAQTCAGHQEQSPCVRTWQEIPKRQEEIPKRQEKQLEHSGQDDNVSCCSKSDSLSSQDSLENEEPFKSAVLHYSENPVQDLKCPNDTRPPLSVPTLVAVKPHIHRLPADLNYNLPTQKETCASVNNLNKFSADVSVWKHMNTGSPKCHMSQESSGSKASSPAACRVQFTKGILKTVPGETPADSPQTHANATKPVQFLVCDSIEVAKARSKAAEYKNASKKLRWLDEEAGEPEGPRLRDGHSQTWADVGIQVGTDTVAPHIPRGDYLARVGAGLISSGFAAQSPVPVARIRGELQTTMKQGGPTRGPHGSDQVVRVSHQLAPPPPEEVTHKDTQRLMTGDGAVINARLLPSFSRPTPDSSWKGSPAFGHPQTPAGGRGRGATSGEKVLDRTPTDEEIYQLCQDVRNAFISTAGPQLDTSLGTPAQHKAGAPRCQASTGGRATNKSGADQNRWPSGSTNKKPPEFFKITCLQATNPVGLSPKGYSADHPNKGAKTASQRRLTDMYAYGPPEERGGKAHRTTSQQYQQQYLRRHPAPTSISVEEQRIFQSLDRLNCQLYRKGGFH</sequence>
<dbReference type="GO" id="GO:1905515">
    <property type="term" value="P:non-motile cilium assembly"/>
    <property type="evidence" value="ECO:0007669"/>
    <property type="project" value="InterPro"/>
</dbReference>
<dbReference type="CTD" id="57562"/>
<dbReference type="GeneTree" id="ENSGT00990000212493"/>
<feature type="region of interest" description="Disordered" evidence="2">
    <location>
        <begin position="487"/>
        <end position="527"/>
    </location>
</feature>
<feature type="compositionally biased region" description="Polar residues" evidence="2">
    <location>
        <begin position="111"/>
        <end position="123"/>
    </location>
</feature>
<reference evidence="3" key="2">
    <citation type="submission" date="2025-09" db="UniProtKB">
        <authorList>
            <consortium name="Ensembl"/>
        </authorList>
    </citation>
    <scope>IDENTIFICATION</scope>
</reference>
<accession>A0A3Q2YVJ4</accession>
<dbReference type="PANTHER" id="PTHR31191:SF4">
    <property type="entry name" value="CENTROSOMAL PROTEIN OF 126 KDA"/>
    <property type="match status" value="1"/>
</dbReference>
<dbReference type="OrthoDB" id="9900339at2759"/>
<evidence type="ECO:0000313" key="3">
    <source>
        <dbReference type="Ensembl" id="ENSHCOP00000022995.1"/>
    </source>
</evidence>
<evidence type="ECO:0000313" key="4">
    <source>
        <dbReference type="Proteomes" id="UP000264820"/>
    </source>
</evidence>
<dbReference type="AlphaFoldDB" id="A0A3Q2YVJ4"/>
<feature type="compositionally biased region" description="Polar residues" evidence="2">
    <location>
        <begin position="571"/>
        <end position="596"/>
    </location>
</feature>
<proteinExistence type="predicted"/>
<dbReference type="Pfam" id="PF15352">
    <property type="entry name" value="K1377"/>
    <property type="match status" value="1"/>
</dbReference>
<dbReference type="PANTHER" id="PTHR31191">
    <property type="entry name" value="CENTROSOMAL PROTEIN CEP126"/>
    <property type="match status" value="1"/>
</dbReference>
<dbReference type="GO" id="GO:0031122">
    <property type="term" value="P:cytoplasmic microtubule organization"/>
    <property type="evidence" value="ECO:0007669"/>
    <property type="project" value="InterPro"/>
</dbReference>
<dbReference type="KEGG" id="hcq:109526201"/>
<dbReference type="Proteomes" id="UP000264820">
    <property type="component" value="Unplaced"/>
</dbReference>
<evidence type="ECO:0000256" key="2">
    <source>
        <dbReference type="SAM" id="MobiDB-lite"/>
    </source>
</evidence>
<dbReference type="STRING" id="109280.ENSHCOP00000022995"/>
<protein>
    <submittedName>
        <fullName evidence="3">Centrosomal protein 126</fullName>
    </submittedName>
</protein>
<feature type="compositionally biased region" description="Polar residues" evidence="2">
    <location>
        <begin position="490"/>
        <end position="499"/>
    </location>
</feature>
<name>A0A3Q2YVJ4_HIPCM</name>
<dbReference type="RefSeq" id="XP_019742876.1">
    <property type="nucleotide sequence ID" value="XM_019887317.1"/>
</dbReference>